<keyword evidence="3" id="KW-0378">Hydrolase</keyword>
<feature type="region of interest" description="Disordered" evidence="1">
    <location>
        <begin position="291"/>
        <end position="310"/>
    </location>
</feature>
<dbReference type="Pfam" id="PF00561">
    <property type="entry name" value="Abhydrolase_1"/>
    <property type="match status" value="1"/>
</dbReference>
<accession>C5BXP8</accession>
<dbReference type="InterPro" id="IPR029058">
    <property type="entry name" value="AB_hydrolase_fold"/>
</dbReference>
<dbReference type="OrthoDB" id="7958481at2"/>
<dbReference type="RefSeq" id="WP_015883171.1">
    <property type="nucleotide sequence ID" value="NC_012669.1"/>
</dbReference>
<evidence type="ECO:0000259" key="2">
    <source>
        <dbReference type="Pfam" id="PF00561"/>
    </source>
</evidence>
<keyword evidence="4" id="KW-1185">Reference proteome</keyword>
<gene>
    <name evidence="3" type="ordered locus">Bcav_2686</name>
</gene>
<dbReference type="Proteomes" id="UP000007962">
    <property type="component" value="Chromosome"/>
</dbReference>
<sequence length="310" mass="33299">MARIGRFKDDEARAAYLRAYDAVADLWPMPATDVDVPTSFGTTRVRSSGDGAGSPFVLLHGFGGTGPTWHACVPTLAAARRVYAPDTIGAAGRSVQTAPLRGDADIARWLEEVLDGLGADRVHLVGESQGAWHAALVAVHAPARVASVSLVEPNGVFARTPLSALSRMLRLGARPSEDAWSRMHEWLTPGVQLEDELLELARAAQGYRTGLGWARPLKDSAIRRIDVPLLAIYGGASVLSDPSRAVRRLAELAPTAEVEVYPGRGHGVLGEIRDEVLARVVDFAGRHDRVEEVPPPARPVLPTQPSCDRR</sequence>
<protein>
    <submittedName>
        <fullName evidence="3">Alpha/beta hydrolase fold protein</fullName>
    </submittedName>
</protein>
<dbReference type="eggNOG" id="COG0596">
    <property type="taxonomic scope" value="Bacteria"/>
</dbReference>
<dbReference type="SUPFAM" id="SSF53474">
    <property type="entry name" value="alpha/beta-Hydrolases"/>
    <property type="match status" value="1"/>
</dbReference>
<dbReference type="InterPro" id="IPR000073">
    <property type="entry name" value="AB_hydrolase_1"/>
</dbReference>
<dbReference type="KEGG" id="bcv:Bcav_2686"/>
<dbReference type="Gene3D" id="3.40.50.1820">
    <property type="entry name" value="alpha/beta hydrolase"/>
    <property type="match status" value="1"/>
</dbReference>
<dbReference type="PANTHER" id="PTHR43798">
    <property type="entry name" value="MONOACYLGLYCEROL LIPASE"/>
    <property type="match status" value="1"/>
</dbReference>
<organism evidence="3 4">
    <name type="scientific">Beutenbergia cavernae (strain ATCC BAA-8 / DSM 12333 / CCUG 43141 / JCM 11478 / NBRC 16432 / NCIMB 13614 / HKI 0122)</name>
    <dbReference type="NCBI Taxonomy" id="471853"/>
    <lineage>
        <taxon>Bacteria</taxon>
        <taxon>Bacillati</taxon>
        <taxon>Actinomycetota</taxon>
        <taxon>Actinomycetes</taxon>
        <taxon>Micrococcales</taxon>
        <taxon>Beutenbergiaceae</taxon>
        <taxon>Beutenbergia</taxon>
    </lineage>
</organism>
<dbReference type="AlphaFoldDB" id="C5BXP8"/>
<dbReference type="HOGENOM" id="CLU_020336_27_3_11"/>
<dbReference type="InterPro" id="IPR050266">
    <property type="entry name" value="AB_hydrolase_sf"/>
</dbReference>
<dbReference type="GO" id="GO:0016020">
    <property type="term" value="C:membrane"/>
    <property type="evidence" value="ECO:0007669"/>
    <property type="project" value="TreeGrafter"/>
</dbReference>
<feature type="domain" description="AB hydrolase-1" evidence="2">
    <location>
        <begin position="55"/>
        <end position="268"/>
    </location>
</feature>
<dbReference type="EMBL" id="CP001618">
    <property type="protein sequence ID" value="ACQ80931.1"/>
    <property type="molecule type" value="Genomic_DNA"/>
</dbReference>
<name>C5BXP8_BEUC1</name>
<dbReference type="STRING" id="471853.Bcav_2686"/>
<dbReference type="GO" id="GO:0016787">
    <property type="term" value="F:hydrolase activity"/>
    <property type="evidence" value="ECO:0007669"/>
    <property type="project" value="UniProtKB-KW"/>
</dbReference>
<evidence type="ECO:0000313" key="4">
    <source>
        <dbReference type="Proteomes" id="UP000007962"/>
    </source>
</evidence>
<evidence type="ECO:0000313" key="3">
    <source>
        <dbReference type="EMBL" id="ACQ80931.1"/>
    </source>
</evidence>
<dbReference type="PANTHER" id="PTHR43798:SF33">
    <property type="entry name" value="HYDROLASE, PUTATIVE (AFU_ORTHOLOGUE AFUA_2G14860)-RELATED"/>
    <property type="match status" value="1"/>
</dbReference>
<proteinExistence type="predicted"/>
<reference evidence="3 4" key="1">
    <citation type="journal article" date="2009" name="Stand. Genomic Sci.">
        <title>Complete genome sequence of Beutenbergia cavernae type strain (HKI 0122).</title>
        <authorList>
            <person name="Land M."/>
            <person name="Pukall R."/>
            <person name="Abt B."/>
            <person name="Goker M."/>
            <person name="Rohde M."/>
            <person name="Glavina Del Rio T."/>
            <person name="Tice H."/>
            <person name="Copeland A."/>
            <person name="Cheng J.F."/>
            <person name="Lucas S."/>
            <person name="Chen F."/>
            <person name="Nolan M."/>
            <person name="Bruce D."/>
            <person name="Goodwin L."/>
            <person name="Pitluck S."/>
            <person name="Ivanova N."/>
            <person name="Mavromatis K."/>
            <person name="Ovchinnikova G."/>
            <person name="Pati A."/>
            <person name="Chen A."/>
            <person name="Palaniappan K."/>
            <person name="Hauser L."/>
            <person name="Chang Y.J."/>
            <person name="Jefferies C.C."/>
            <person name="Saunders E."/>
            <person name="Brettin T."/>
            <person name="Detter J.C."/>
            <person name="Han C."/>
            <person name="Chain P."/>
            <person name="Bristow J."/>
            <person name="Eisen J.A."/>
            <person name="Markowitz V."/>
            <person name="Hugenholtz P."/>
            <person name="Kyrpides N.C."/>
            <person name="Klenk H.P."/>
            <person name="Lapidus A."/>
        </authorList>
    </citation>
    <scope>NUCLEOTIDE SEQUENCE [LARGE SCALE GENOMIC DNA]</scope>
    <source>
        <strain evidence="4">ATCC BAA-8 / DSM 12333 / NBRC 16432</strain>
    </source>
</reference>
<evidence type="ECO:0000256" key="1">
    <source>
        <dbReference type="SAM" id="MobiDB-lite"/>
    </source>
</evidence>
<feature type="compositionally biased region" description="Low complexity" evidence="1">
    <location>
        <begin position="300"/>
        <end position="310"/>
    </location>
</feature>